<evidence type="ECO:0000313" key="3">
    <source>
        <dbReference type="EMBL" id="UXP31506.1"/>
    </source>
</evidence>
<dbReference type="Proteomes" id="UP001065174">
    <property type="component" value="Chromosome"/>
</dbReference>
<dbReference type="EMBL" id="CP106679">
    <property type="protein sequence ID" value="UXP31506.1"/>
    <property type="molecule type" value="Genomic_DNA"/>
</dbReference>
<name>A0ABY6CLX6_9BACT</name>
<feature type="signal peptide" evidence="1">
    <location>
        <begin position="1"/>
        <end position="22"/>
    </location>
</feature>
<protein>
    <recommendedName>
        <fullName evidence="2">Copper-binding protein MbnP-like domain-containing protein</fullName>
    </recommendedName>
</protein>
<accession>A0ABY6CLX6</accession>
<reference evidence="3" key="1">
    <citation type="submission" date="2022-09" db="EMBL/GenBank/DDBJ databases">
        <title>Comparative genomics and taxonomic characterization of three novel marine species of genus Reichenbachiella exhibiting antioxidant and polysaccharide degradation activities.</title>
        <authorList>
            <person name="Muhammad N."/>
            <person name="Lee Y.-J."/>
            <person name="Ko J."/>
            <person name="Kim S.-G."/>
        </authorList>
    </citation>
    <scope>NUCLEOTIDE SEQUENCE</scope>
    <source>
        <strain evidence="3">BKB1-1</strain>
    </source>
</reference>
<evidence type="ECO:0000259" key="2">
    <source>
        <dbReference type="Pfam" id="PF20243"/>
    </source>
</evidence>
<dbReference type="InterPro" id="IPR046863">
    <property type="entry name" value="MbnP-like_dom"/>
</dbReference>
<sequence>MKKAVYTLLLSTIILFSQCAEEDNGVTTGTIEIKFDNVVGDIQAGLLANPGNEDYPYTNALGQAYNLTLIKYIVSEIVLEGPEGSYYAVPLSIAGDEVKGYYLIDESNLNSQTLIVDQITPGVYDQISFKIGIEEEGVDQGASIILDGMFWAWSSGYIGMKIEGQSSSSAGEAFGDTIEETNPHGFGYHIGGWKSPNNVREVTIAMDEILITPDYKPEIHLVIDIAKFMDGGLPFDFSKRNSIHDAATGADYADNIPEMFRFDHVHNNPL</sequence>
<gene>
    <name evidence="3" type="ORF">N6H18_14230</name>
</gene>
<organism evidence="3 4">
    <name type="scientific">Reichenbachiella agarivorans</name>
    <dbReference type="NCBI Taxonomy" id="2979464"/>
    <lineage>
        <taxon>Bacteria</taxon>
        <taxon>Pseudomonadati</taxon>
        <taxon>Bacteroidota</taxon>
        <taxon>Cytophagia</taxon>
        <taxon>Cytophagales</taxon>
        <taxon>Reichenbachiellaceae</taxon>
        <taxon>Reichenbachiella</taxon>
    </lineage>
</organism>
<evidence type="ECO:0000256" key="1">
    <source>
        <dbReference type="SAM" id="SignalP"/>
    </source>
</evidence>
<feature type="chain" id="PRO_5045779360" description="Copper-binding protein MbnP-like domain-containing protein" evidence="1">
    <location>
        <begin position="23"/>
        <end position="270"/>
    </location>
</feature>
<keyword evidence="1" id="KW-0732">Signal</keyword>
<keyword evidence="4" id="KW-1185">Reference proteome</keyword>
<dbReference type="RefSeq" id="WP_262308945.1">
    <property type="nucleotide sequence ID" value="NZ_CP106679.1"/>
</dbReference>
<proteinExistence type="predicted"/>
<feature type="domain" description="Copper-binding protein MbnP-like" evidence="2">
    <location>
        <begin position="28"/>
        <end position="233"/>
    </location>
</feature>
<evidence type="ECO:0000313" key="4">
    <source>
        <dbReference type="Proteomes" id="UP001065174"/>
    </source>
</evidence>
<dbReference type="Pfam" id="PF20243">
    <property type="entry name" value="MbnP"/>
    <property type="match status" value="1"/>
</dbReference>